<dbReference type="AlphaFoldDB" id="A0A402AQ92"/>
<comment type="caution">
    <text evidence="1">The sequence shown here is derived from an EMBL/GenBank/DDBJ whole genome shotgun (WGS) entry which is preliminary data.</text>
</comment>
<dbReference type="EMBL" id="BIFS01000001">
    <property type="protein sequence ID" value="GCE21338.1"/>
    <property type="molecule type" value="Genomic_DNA"/>
</dbReference>
<name>A0A402AQ92_9CHLR</name>
<proteinExistence type="predicted"/>
<protein>
    <submittedName>
        <fullName evidence="1">Uncharacterized protein</fullName>
    </submittedName>
</protein>
<dbReference type="Proteomes" id="UP000287188">
    <property type="component" value="Unassembled WGS sequence"/>
</dbReference>
<keyword evidence="2" id="KW-1185">Reference proteome</keyword>
<evidence type="ECO:0000313" key="2">
    <source>
        <dbReference type="Proteomes" id="UP000287188"/>
    </source>
</evidence>
<sequence>MGQRFPNLQYPLELDQKTNWQAYVNGKPYSGDFHNIPLEAHTLVTLAYNSPGITPDTTYAWQGL</sequence>
<organism evidence="1 2">
    <name type="scientific">Dictyobacter kobayashii</name>
    <dbReference type="NCBI Taxonomy" id="2014872"/>
    <lineage>
        <taxon>Bacteria</taxon>
        <taxon>Bacillati</taxon>
        <taxon>Chloroflexota</taxon>
        <taxon>Ktedonobacteria</taxon>
        <taxon>Ktedonobacterales</taxon>
        <taxon>Dictyobacteraceae</taxon>
        <taxon>Dictyobacter</taxon>
    </lineage>
</organism>
<reference evidence="2" key="1">
    <citation type="submission" date="2018-12" db="EMBL/GenBank/DDBJ databases">
        <title>Tengunoibacter tsumagoiensis gen. nov., sp. nov., Dictyobacter kobayashii sp. nov., D. alpinus sp. nov., and D. joshuensis sp. nov. and description of Dictyobacteraceae fam. nov. within the order Ktedonobacterales isolated from Tengu-no-mugimeshi.</title>
        <authorList>
            <person name="Wang C.M."/>
            <person name="Zheng Y."/>
            <person name="Sakai Y."/>
            <person name="Toyoda A."/>
            <person name="Minakuchi Y."/>
            <person name="Abe K."/>
            <person name="Yokota A."/>
            <person name="Yabe S."/>
        </authorList>
    </citation>
    <scope>NUCLEOTIDE SEQUENCE [LARGE SCALE GENOMIC DNA]</scope>
    <source>
        <strain evidence="2">Uno11</strain>
    </source>
</reference>
<gene>
    <name evidence="1" type="ORF">KDK_51380</name>
</gene>
<evidence type="ECO:0000313" key="1">
    <source>
        <dbReference type="EMBL" id="GCE21338.1"/>
    </source>
</evidence>
<accession>A0A402AQ92</accession>